<accession>A0ABR4QJD4</accession>
<sequence length="206" mass="23519">MRPNQYNKAYFGCFYLYYTEYDSIREWLNPGVVAFFVLCQAAGRLVIESQKLTKWLMTGHFIAGVSLLLALLGFIFGSYDSRWVPYPRYNRLSWGFGTGVLSLVLIIISFFAMLLFCLKVHLKTLKARLVRQGNREDDDDVVRDDDDRNVEDELRKLASTSHSQNYTSSSGYLHPRGADLVIPMESEIIEDLGDIDGGNNGIYSYP</sequence>
<proteinExistence type="predicted"/>
<feature type="transmembrane region" description="Helical" evidence="1">
    <location>
        <begin position="99"/>
        <end position="118"/>
    </location>
</feature>
<comment type="caution">
    <text evidence="2">The sequence shown here is derived from an EMBL/GenBank/DDBJ whole genome shotgun (WGS) entry which is preliminary data.</text>
</comment>
<feature type="transmembrane region" description="Helical" evidence="1">
    <location>
        <begin position="27"/>
        <end position="47"/>
    </location>
</feature>
<evidence type="ECO:0000256" key="1">
    <source>
        <dbReference type="SAM" id="Phobius"/>
    </source>
</evidence>
<organism evidence="2 3">
    <name type="scientific">Taenia crassiceps</name>
    <dbReference type="NCBI Taxonomy" id="6207"/>
    <lineage>
        <taxon>Eukaryota</taxon>
        <taxon>Metazoa</taxon>
        <taxon>Spiralia</taxon>
        <taxon>Lophotrochozoa</taxon>
        <taxon>Platyhelminthes</taxon>
        <taxon>Cestoda</taxon>
        <taxon>Eucestoda</taxon>
        <taxon>Cyclophyllidea</taxon>
        <taxon>Taeniidae</taxon>
        <taxon>Taenia</taxon>
    </lineage>
</organism>
<evidence type="ECO:0000313" key="2">
    <source>
        <dbReference type="EMBL" id="KAL5109934.1"/>
    </source>
</evidence>
<protein>
    <submittedName>
        <fullName evidence="2">Uncharacterized protein</fullName>
    </submittedName>
</protein>
<dbReference type="EMBL" id="JAKROA010000002">
    <property type="protein sequence ID" value="KAL5109934.1"/>
    <property type="molecule type" value="Genomic_DNA"/>
</dbReference>
<keyword evidence="3" id="KW-1185">Reference proteome</keyword>
<evidence type="ECO:0000313" key="3">
    <source>
        <dbReference type="Proteomes" id="UP001651158"/>
    </source>
</evidence>
<keyword evidence="1" id="KW-0812">Transmembrane</keyword>
<keyword evidence="1" id="KW-1133">Transmembrane helix</keyword>
<name>A0ABR4QJD4_9CEST</name>
<feature type="transmembrane region" description="Helical" evidence="1">
    <location>
        <begin position="59"/>
        <end position="79"/>
    </location>
</feature>
<keyword evidence="1" id="KW-0472">Membrane</keyword>
<dbReference type="Proteomes" id="UP001651158">
    <property type="component" value="Unassembled WGS sequence"/>
</dbReference>
<gene>
    <name evidence="2" type="ORF">TcWFU_002338</name>
</gene>
<reference evidence="2 3" key="1">
    <citation type="journal article" date="2022" name="Front. Cell. Infect. Microbiol.">
        <title>The Genomes of Two Strains of Taenia crassiceps the Animal Model for the Study of Human Cysticercosis.</title>
        <authorList>
            <person name="Bobes R.J."/>
            <person name="Estrada K."/>
            <person name="Rios-Valencia D.G."/>
            <person name="Calderon-Gallegos A."/>
            <person name="de la Torre P."/>
            <person name="Carrero J.C."/>
            <person name="Sanchez-Flores A."/>
            <person name="Laclette J.P."/>
        </authorList>
    </citation>
    <scope>NUCLEOTIDE SEQUENCE [LARGE SCALE GENOMIC DNA]</scope>
    <source>
        <strain evidence="2">WFUcys</strain>
    </source>
</reference>